<dbReference type="PROSITE" id="PS51464">
    <property type="entry name" value="SIS"/>
    <property type="match status" value="1"/>
</dbReference>
<feature type="active site" description="Proton donor" evidence="3">
    <location>
        <position position="86"/>
    </location>
</feature>
<dbReference type="Gene3D" id="1.10.8.1080">
    <property type="match status" value="1"/>
</dbReference>
<comment type="subunit">
    <text evidence="3">Homodimer.</text>
</comment>
<dbReference type="Pfam" id="PF22645">
    <property type="entry name" value="GKRP_SIS_N"/>
    <property type="match status" value="1"/>
</dbReference>
<dbReference type="Proteomes" id="UP001223586">
    <property type="component" value="Unassembled WGS sequence"/>
</dbReference>
<dbReference type="InterPro" id="IPR040190">
    <property type="entry name" value="MURQ/GCKR"/>
</dbReference>
<gene>
    <name evidence="3" type="primary">murQ</name>
    <name evidence="5" type="ORF">J2S08_003490</name>
</gene>
<comment type="caution">
    <text evidence="5">The sequence shown here is derived from an EMBL/GenBank/DDBJ whole genome shotgun (WGS) entry which is preliminary data.</text>
</comment>
<accession>A0ABT9WWD5</accession>
<comment type="pathway">
    <text evidence="3">Amino-sugar metabolism; N-acetylmuramate degradation.</text>
</comment>
<sequence>MKKMDLNSLTTETRNEASINIDQLDTLEIVKVINNEDKKVAAAISRVLPEIAEAIDAITERFNKGGRIIYCGAGTSGRLGALDAIELTPTYSVSPDRAFGIMAGGKEAMFKAIEGAEDSKELAIADLKAVELSPNDVVIAIAASGRTPYTIAAIEYGNELGALTVSVSCNQYGQMNQIAQIGIAPVVGPEVITGSTRMKAGTAQKMILNMISTGVMIKTGKVYQNLMINVQPTNEKLIQRSINIIVDATGIENHLAADFLERADNNVAAAIVMIKTGVSNKEAIQLLKDYKGRISDILQMNESKYNA</sequence>
<evidence type="ECO:0000313" key="5">
    <source>
        <dbReference type="EMBL" id="MDQ0177610.1"/>
    </source>
</evidence>
<dbReference type="EMBL" id="JAUSTT010000024">
    <property type="protein sequence ID" value="MDQ0177610.1"/>
    <property type="molecule type" value="Genomic_DNA"/>
</dbReference>
<dbReference type="InterPro" id="IPR005486">
    <property type="entry name" value="Glucokinase_regulatory_CS"/>
</dbReference>
<dbReference type="NCBIfam" id="NF009222">
    <property type="entry name" value="PRK12570.1"/>
    <property type="match status" value="1"/>
</dbReference>
<keyword evidence="6" id="KW-1185">Reference proteome</keyword>
<evidence type="ECO:0000313" key="6">
    <source>
        <dbReference type="Proteomes" id="UP001223586"/>
    </source>
</evidence>
<protein>
    <recommendedName>
        <fullName evidence="3">N-acetylmuramic acid 6-phosphate etherase</fullName>
        <shortName evidence="3">MurNAc-6-P etherase</shortName>
        <ecNumber evidence="3">4.2.1.126</ecNumber>
    </recommendedName>
    <alternativeName>
        <fullName evidence="3">N-acetylmuramic acid 6-phosphate hydrolase</fullName>
    </alternativeName>
    <alternativeName>
        <fullName evidence="3">N-acetylmuramic acid 6-phosphate lyase</fullName>
    </alternativeName>
</protein>
<dbReference type="NCBIfam" id="NF003915">
    <property type="entry name" value="PRK05441.1"/>
    <property type="match status" value="1"/>
</dbReference>
<organism evidence="5 6">
    <name type="scientific">Bacillus chungangensis</name>
    <dbReference type="NCBI Taxonomy" id="587633"/>
    <lineage>
        <taxon>Bacteria</taxon>
        <taxon>Bacillati</taxon>
        <taxon>Bacillota</taxon>
        <taxon>Bacilli</taxon>
        <taxon>Bacillales</taxon>
        <taxon>Bacillaceae</taxon>
        <taxon>Bacillus</taxon>
    </lineage>
</organism>
<dbReference type="NCBIfam" id="TIGR00274">
    <property type="entry name" value="N-acetylmuramic acid 6-phosphate etherase"/>
    <property type="match status" value="1"/>
</dbReference>
<dbReference type="InterPro" id="IPR046348">
    <property type="entry name" value="SIS_dom_sf"/>
</dbReference>
<comment type="catalytic activity">
    <reaction evidence="3">
        <text>N-acetyl-D-muramate 6-phosphate + H2O = N-acetyl-D-glucosamine 6-phosphate + (R)-lactate</text>
        <dbReference type="Rhea" id="RHEA:26410"/>
        <dbReference type="ChEBI" id="CHEBI:15377"/>
        <dbReference type="ChEBI" id="CHEBI:16004"/>
        <dbReference type="ChEBI" id="CHEBI:57513"/>
        <dbReference type="ChEBI" id="CHEBI:58722"/>
        <dbReference type="EC" id="4.2.1.126"/>
    </reaction>
</comment>
<dbReference type="InterPro" id="IPR005488">
    <property type="entry name" value="Etherase_MurQ"/>
</dbReference>
<dbReference type="InterPro" id="IPR001347">
    <property type="entry name" value="SIS_dom"/>
</dbReference>
<dbReference type="SUPFAM" id="SSF53697">
    <property type="entry name" value="SIS domain"/>
    <property type="match status" value="1"/>
</dbReference>
<evidence type="ECO:0000259" key="4">
    <source>
        <dbReference type="PROSITE" id="PS51464"/>
    </source>
</evidence>
<evidence type="ECO:0000256" key="1">
    <source>
        <dbReference type="ARBA" id="ARBA00023239"/>
    </source>
</evidence>
<evidence type="ECO:0000256" key="3">
    <source>
        <dbReference type="HAMAP-Rule" id="MF_00068"/>
    </source>
</evidence>
<dbReference type="GO" id="GO:0016829">
    <property type="term" value="F:lyase activity"/>
    <property type="evidence" value="ECO:0007669"/>
    <property type="project" value="UniProtKB-KW"/>
</dbReference>
<keyword evidence="2 3" id="KW-0119">Carbohydrate metabolism</keyword>
<name>A0ABT9WWD5_9BACI</name>
<comment type="function">
    <text evidence="3">Specifically catalyzes the cleavage of the D-lactyl ether substituent of MurNAc 6-phosphate, producing GlcNAc 6-phosphate and D-lactate.</text>
</comment>
<evidence type="ECO:0000256" key="2">
    <source>
        <dbReference type="ARBA" id="ARBA00023277"/>
    </source>
</evidence>
<feature type="active site" evidence="3">
    <location>
        <position position="117"/>
    </location>
</feature>
<proteinExistence type="inferred from homology"/>
<dbReference type="Gene3D" id="3.40.50.10490">
    <property type="entry name" value="Glucose-6-phosphate isomerase like protein, domain 1"/>
    <property type="match status" value="2"/>
</dbReference>
<comment type="similarity">
    <text evidence="3">Belongs to the GCKR-like family. MurNAc-6-P etherase subfamily.</text>
</comment>
<feature type="domain" description="SIS" evidence="4">
    <location>
        <begin position="58"/>
        <end position="221"/>
    </location>
</feature>
<comment type="miscellaneous">
    <text evidence="3">A lyase-type mechanism (elimination/hydration) is suggested for the cleavage of the lactyl ether bond of MurNAc 6-phosphate, with the formation of an alpha,beta-unsaturated aldehyde intermediate with (E)-stereochemistry, followed by the syn addition of water to give product.</text>
</comment>
<dbReference type="PANTHER" id="PTHR10088">
    <property type="entry name" value="GLUCOKINASE REGULATORY PROTEIN"/>
    <property type="match status" value="1"/>
</dbReference>
<reference evidence="5 6" key="1">
    <citation type="submission" date="2023-07" db="EMBL/GenBank/DDBJ databases">
        <title>Genomic Encyclopedia of Type Strains, Phase IV (KMG-IV): sequencing the most valuable type-strain genomes for metagenomic binning, comparative biology and taxonomic classification.</title>
        <authorList>
            <person name="Goeker M."/>
        </authorList>
    </citation>
    <scope>NUCLEOTIDE SEQUENCE [LARGE SCALE GENOMIC DNA]</scope>
    <source>
        <strain evidence="5 6">DSM 23837</strain>
    </source>
</reference>
<keyword evidence="1 3" id="KW-0456">Lyase</keyword>
<dbReference type="HAMAP" id="MF_00068">
    <property type="entry name" value="MurQ"/>
    <property type="match status" value="1"/>
</dbReference>
<dbReference type="PANTHER" id="PTHR10088:SF4">
    <property type="entry name" value="GLUCOKINASE REGULATORY PROTEIN"/>
    <property type="match status" value="1"/>
</dbReference>
<dbReference type="PROSITE" id="PS01272">
    <property type="entry name" value="GCKR"/>
    <property type="match status" value="1"/>
</dbReference>
<dbReference type="CDD" id="cd05007">
    <property type="entry name" value="SIS_Etherase"/>
    <property type="match status" value="1"/>
</dbReference>
<dbReference type="EC" id="4.2.1.126" evidence="3"/>